<dbReference type="PANTHER" id="PTHR44267">
    <property type="entry name" value="WD REPEAT-CONTAINING PROTEIN 43"/>
    <property type="match status" value="1"/>
</dbReference>
<dbReference type="GO" id="GO:0000462">
    <property type="term" value="P:maturation of SSU-rRNA from tricistronic rRNA transcript (SSU-rRNA, 5.8S rRNA, LSU-rRNA)"/>
    <property type="evidence" value="ECO:0007669"/>
    <property type="project" value="TreeGrafter"/>
</dbReference>
<dbReference type="EMBL" id="MNPL01003912">
    <property type="protein sequence ID" value="OQR77120.1"/>
    <property type="molecule type" value="Genomic_DNA"/>
</dbReference>
<feature type="compositionally biased region" description="Acidic residues" evidence="3">
    <location>
        <begin position="471"/>
        <end position="482"/>
    </location>
</feature>
<feature type="region of interest" description="Disordered" evidence="3">
    <location>
        <begin position="448"/>
        <end position="482"/>
    </location>
</feature>
<keyword evidence="2" id="KW-0539">Nucleus</keyword>
<keyword evidence="5" id="KW-1185">Reference proteome</keyword>
<comment type="caution">
    <text evidence="4">The sequence shown here is derived from an EMBL/GenBank/DDBJ whole genome shotgun (WGS) entry which is preliminary data.</text>
</comment>
<evidence type="ECO:0008006" key="6">
    <source>
        <dbReference type="Google" id="ProtNLM"/>
    </source>
</evidence>
<organism evidence="4 5">
    <name type="scientific">Tropilaelaps mercedesae</name>
    <dbReference type="NCBI Taxonomy" id="418985"/>
    <lineage>
        <taxon>Eukaryota</taxon>
        <taxon>Metazoa</taxon>
        <taxon>Ecdysozoa</taxon>
        <taxon>Arthropoda</taxon>
        <taxon>Chelicerata</taxon>
        <taxon>Arachnida</taxon>
        <taxon>Acari</taxon>
        <taxon>Parasitiformes</taxon>
        <taxon>Mesostigmata</taxon>
        <taxon>Gamasina</taxon>
        <taxon>Dermanyssoidea</taxon>
        <taxon>Laelapidae</taxon>
        <taxon>Tropilaelaps</taxon>
    </lineage>
</organism>
<reference evidence="4 5" key="1">
    <citation type="journal article" date="2017" name="Gigascience">
        <title>Draft genome of the honey bee ectoparasitic mite, Tropilaelaps mercedesae, is shaped by the parasitic life history.</title>
        <authorList>
            <person name="Dong X."/>
            <person name="Armstrong S.D."/>
            <person name="Xia D."/>
            <person name="Makepeace B.L."/>
            <person name="Darby A.C."/>
            <person name="Kadowaki T."/>
        </authorList>
    </citation>
    <scope>NUCLEOTIDE SEQUENCE [LARGE SCALE GENOMIC DNA]</scope>
    <source>
        <strain evidence="4">Wuxi-XJTLU</strain>
    </source>
</reference>
<sequence>MRFRVNDKFCAQVWDSGRVVIYDNVTNTVRGEHVPESHLQCAANCIRWEGDNLLILGCQDGTVIIFDALEAKVKTFLKKVHAGTVEGLLMIGERVLSCGQDGVIHEYHLTQQTRFQWDQASDLRPLYSMAAIRGGLRLLAASTSQLRMFNAENRTLLKTVTTQHVSPVRFLLTTESSQVLSCADRHLVAWNKKLRCESTLVISSSEVTSLHTEGRWLTAVCAGGECVVWTRSPESATGYERWKRKITVQVATPDATPLQIHEARMVNGQLLLVFGPAGRPRIETVPLPSRNHVLVRNVATMTAPTQISADATGVPVTHYKSSQAKIIGPLNERVENISKSAPKYEDRDEIPLEERLLDGGSDSGKGEELDDQLLVNPRTDNMVHLLLQGLQSGDRTMLNAVIFRHDLEVVGNTVKRLPIDAIQLFIRELEDRDQSQITAEAEITLVEDDTSRIDQDGVDSAAEDTSSGDELHDDLEVMEVEA</sequence>
<proteinExistence type="predicted"/>
<dbReference type="FunCoup" id="A0A1V9XUF7">
    <property type="interactions" value="1631"/>
</dbReference>
<comment type="subcellular location">
    <subcellularLocation>
        <location evidence="1">Nucleus</location>
    </subcellularLocation>
</comment>
<evidence type="ECO:0000256" key="2">
    <source>
        <dbReference type="ARBA" id="ARBA00023242"/>
    </source>
</evidence>
<evidence type="ECO:0000313" key="4">
    <source>
        <dbReference type="EMBL" id="OQR77120.1"/>
    </source>
</evidence>
<protein>
    <recommendedName>
        <fullName evidence="6">WD repeat-containing protein 43-like</fullName>
    </recommendedName>
</protein>
<name>A0A1V9XUF7_9ACAR</name>
<dbReference type="InterPro" id="IPR052414">
    <property type="entry name" value="U3_snoRNA-assoc_WDR"/>
</dbReference>
<dbReference type="SMART" id="SM00320">
    <property type="entry name" value="WD40"/>
    <property type="match status" value="4"/>
</dbReference>
<dbReference type="InterPro" id="IPR001680">
    <property type="entry name" value="WD40_rpt"/>
</dbReference>
<dbReference type="AlphaFoldDB" id="A0A1V9XUF7"/>
<evidence type="ECO:0000256" key="3">
    <source>
        <dbReference type="SAM" id="MobiDB-lite"/>
    </source>
</evidence>
<dbReference type="OrthoDB" id="30195at2759"/>
<dbReference type="SUPFAM" id="SSF50978">
    <property type="entry name" value="WD40 repeat-like"/>
    <property type="match status" value="1"/>
</dbReference>
<dbReference type="InParanoid" id="A0A1V9XUF7"/>
<accession>A0A1V9XUF7</accession>
<dbReference type="STRING" id="418985.A0A1V9XUF7"/>
<dbReference type="Proteomes" id="UP000192247">
    <property type="component" value="Unassembled WGS sequence"/>
</dbReference>
<evidence type="ECO:0000313" key="5">
    <source>
        <dbReference type="Proteomes" id="UP000192247"/>
    </source>
</evidence>
<dbReference type="InterPro" id="IPR036322">
    <property type="entry name" value="WD40_repeat_dom_sf"/>
</dbReference>
<dbReference type="PANTHER" id="PTHR44267:SF1">
    <property type="entry name" value="WD REPEAT-CONTAINING PROTEIN 43"/>
    <property type="match status" value="1"/>
</dbReference>
<gene>
    <name evidence="4" type="ORF">BIW11_07315</name>
</gene>
<dbReference type="InterPro" id="IPR015943">
    <property type="entry name" value="WD40/YVTN_repeat-like_dom_sf"/>
</dbReference>
<dbReference type="Gene3D" id="2.130.10.10">
    <property type="entry name" value="YVTN repeat-like/Quinoprotein amine dehydrogenase"/>
    <property type="match status" value="1"/>
</dbReference>
<dbReference type="GO" id="GO:0005730">
    <property type="term" value="C:nucleolus"/>
    <property type="evidence" value="ECO:0007669"/>
    <property type="project" value="TreeGrafter"/>
</dbReference>
<evidence type="ECO:0000256" key="1">
    <source>
        <dbReference type="ARBA" id="ARBA00004123"/>
    </source>
</evidence>